<sequence>MENGMLFGKVEGLKKSYLPYEGETYEELIEDFHEAVDSYLEICKRKGITPEK</sequence>
<dbReference type="EMBL" id="AZFH01000010">
    <property type="protein sequence ID" value="KRL84322.1"/>
    <property type="molecule type" value="Genomic_DNA"/>
</dbReference>
<protein>
    <recommendedName>
        <fullName evidence="3">HicB family protein</fullName>
    </recommendedName>
</protein>
<dbReference type="PATRIC" id="fig|1423740.3.peg.263"/>
<evidence type="ECO:0000313" key="1">
    <source>
        <dbReference type="EMBL" id="KRL84322.1"/>
    </source>
</evidence>
<reference evidence="1 2" key="1">
    <citation type="journal article" date="2015" name="Genome Announc.">
        <title>Expanding the biotechnology potential of lactobacilli through comparative genomics of 213 strains and associated genera.</title>
        <authorList>
            <person name="Sun Z."/>
            <person name="Harris H.M."/>
            <person name="McCann A."/>
            <person name="Guo C."/>
            <person name="Argimon S."/>
            <person name="Zhang W."/>
            <person name="Yang X."/>
            <person name="Jeffery I.B."/>
            <person name="Cooney J.C."/>
            <person name="Kagawa T.F."/>
            <person name="Liu W."/>
            <person name="Song Y."/>
            <person name="Salvetti E."/>
            <person name="Wrobel A."/>
            <person name="Rasinkangas P."/>
            <person name="Parkhill J."/>
            <person name="Rea M.C."/>
            <person name="O'Sullivan O."/>
            <person name="Ritari J."/>
            <person name="Douillard F.P."/>
            <person name="Paul Ross R."/>
            <person name="Yang R."/>
            <person name="Briner A.E."/>
            <person name="Felis G.E."/>
            <person name="de Vos W.M."/>
            <person name="Barrangou R."/>
            <person name="Klaenhammer T.R."/>
            <person name="Caufield P.W."/>
            <person name="Cui Y."/>
            <person name="Zhang H."/>
            <person name="O'Toole P.W."/>
        </authorList>
    </citation>
    <scope>NUCLEOTIDE SEQUENCE [LARGE SCALE GENOMIC DNA]</scope>
    <source>
        <strain evidence="1 2">DSM 15833</strain>
    </source>
</reference>
<gene>
    <name evidence="1" type="ORF">FC36_GL000245</name>
</gene>
<dbReference type="STRING" id="1423740.FC36_GL000245"/>
<dbReference type="AlphaFoldDB" id="A0A0R1U0B9"/>
<name>A0A0R1U0B9_9LACO</name>
<evidence type="ECO:0008006" key="3">
    <source>
        <dbReference type="Google" id="ProtNLM"/>
    </source>
</evidence>
<dbReference type="OrthoDB" id="5297106at2"/>
<comment type="caution">
    <text evidence="1">The sequence shown here is derived from an EMBL/GenBank/DDBJ whole genome shotgun (WGS) entry which is preliminary data.</text>
</comment>
<evidence type="ECO:0000313" key="2">
    <source>
        <dbReference type="Proteomes" id="UP000051048"/>
    </source>
</evidence>
<proteinExistence type="predicted"/>
<dbReference type="Proteomes" id="UP000051048">
    <property type="component" value="Unassembled WGS sequence"/>
</dbReference>
<dbReference type="RefSeq" id="WP_155889546.1">
    <property type="nucleotide sequence ID" value="NZ_AZFH01000010.1"/>
</dbReference>
<dbReference type="SUPFAM" id="SSF143100">
    <property type="entry name" value="TTHA1013/TTHA0281-like"/>
    <property type="match status" value="1"/>
</dbReference>
<accession>A0A0R1U0B9</accession>
<dbReference type="InterPro" id="IPR035069">
    <property type="entry name" value="TTHA1013/TTHA0281-like"/>
</dbReference>
<organism evidence="1 2">
    <name type="scientific">Ligilactobacillus equi DSM 15833 = JCM 10991</name>
    <dbReference type="NCBI Taxonomy" id="1423740"/>
    <lineage>
        <taxon>Bacteria</taxon>
        <taxon>Bacillati</taxon>
        <taxon>Bacillota</taxon>
        <taxon>Bacilli</taxon>
        <taxon>Lactobacillales</taxon>
        <taxon>Lactobacillaceae</taxon>
        <taxon>Ligilactobacillus</taxon>
    </lineage>
</organism>